<dbReference type="RefSeq" id="WP_232416955.1">
    <property type="nucleotide sequence ID" value="NZ_CP101990.1"/>
</dbReference>
<protein>
    <recommendedName>
        <fullName evidence="2">histidine kinase</fullName>
        <ecNumber evidence="2">2.7.13.3</ecNumber>
    </recommendedName>
</protein>
<dbReference type="PANTHER" id="PTHR24421:SF10">
    <property type="entry name" value="NITRATE_NITRITE SENSOR PROTEIN NARQ"/>
    <property type="match status" value="1"/>
</dbReference>
<dbReference type="InterPro" id="IPR011712">
    <property type="entry name" value="Sig_transdc_His_kin_sub3_dim/P"/>
</dbReference>
<accession>A0ABY5KJA3</accession>
<evidence type="ECO:0000256" key="2">
    <source>
        <dbReference type="ARBA" id="ARBA00012438"/>
    </source>
</evidence>
<proteinExistence type="predicted"/>
<dbReference type="GO" id="GO:0016301">
    <property type="term" value="F:kinase activity"/>
    <property type="evidence" value="ECO:0007669"/>
    <property type="project" value="UniProtKB-KW"/>
</dbReference>
<comment type="catalytic activity">
    <reaction evidence="1">
        <text>ATP + protein L-histidine = ADP + protein N-phospho-L-histidine.</text>
        <dbReference type="EC" id="2.7.13.3"/>
    </reaction>
</comment>
<keyword evidence="8" id="KW-0902">Two-component regulatory system</keyword>
<evidence type="ECO:0000256" key="6">
    <source>
        <dbReference type="ARBA" id="ARBA00022777"/>
    </source>
</evidence>
<feature type="transmembrane region" description="Helical" evidence="9">
    <location>
        <begin position="21"/>
        <end position="43"/>
    </location>
</feature>
<organism evidence="13 14">
    <name type="scientific">Aeromicrobium duanguangcaii</name>
    <dbReference type="NCBI Taxonomy" id="2968086"/>
    <lineage>
        <taxon>Bacteria</taxon>
        <taxon>Bacillati</taxon>
        <taxon>Actinomycetota</taxon>
        <taxon>Actinomycetes</taxon>
        <taxon>Propionibacteriales</taxon>
        <taxon>Nocardioidaceae</taxon>
        <taxon>Aeromicrobium</taxon>
    </lineage>
</organism>
<feature type="transmembrane region" description="Helical" evidence="9">
    <location>
        <begin position="49"/>
        <end position="69"/>
    </location>
</feature>
<feature type="domain" description="Signal transduction histidine kinase subgroup 3 dimerisation and phosphoacceptor" evidence="11">
    <location>
        <begin position="235"/>
        <end position="298"/>
    </location>
</feature>
<dbReference type="InterPro" id="IPR025828">
    <property type="entry name" value="Put_sensor_dom"/>
</dbReference>
<evidence type="ECO:0000256" key="4">
    <source>
        <dbReference type="ARBA" id="ARBA00022679"/>
    </source>
</evidence>
<dbReference type="Pfam" id="PF07730">
    <property type="entry name" value="HisKA_3"/>
    <property type="match status" value="1"/>
</dbReference>
<dbReference type="Gene3D" id="1.20.5.1930">
    <property type="match status" value="1"/>
</dbReference>
<feature type="domain" description="Histidine kinase/HSP90-like ATPase" evidence="10">
    <location>
        <begin position="335"/>
        <end position="421"/>
    </location>
</feature>
<keyword evidence="9" id="KW-0812">Transmembrane</keyword>
<keyword evidence="5" id="KW-0547">Nucleotide-binding</keyword>
<dbReference type="InterPro" id="IPR036890">
    <property type="entry name" value="HATPase_C_sf"/>
</dbReference>
<evidence type="ECO:0000313" key="13">
    <source>
        <dbReference type="EMBL" id="UUI69566.1"/>
    </source>
</evidence>
<dbReference type="EC" id="2.7.13.3" evidence="2"/>
<dbReference type="PANTHER" id="PTHR24421">
    <property type="entry name" value="NITRATE/NITRITE SENSOR PROTEIN NARX-RELATED"/>
    <property type="match status" value="1"/>
</dbReference>
<evidence type="ECO:0000256" key="8">
    <source>
        <dbReference type="ARBA" id="ARBA00023012"/>
    </source>
</evidence>
<dbReference type="Pfam" id="PF02518">
    <property type="entry name" value="HATPase_c"/>
    <property type="match status" value="1"/>
</dbReference>
<dbReference type="InterPro" id="IPR003594">
    <property type="entry name" value="HATPase_dom"/>
</dbReference>
<name>A0ABY5KJA3_9ACTN</name>
<gene>
    <name evidence="13" type="ORF">NP095_05580</name>
</gene>
<evidence type="ECO:0000256" key="5">
    <source>
        <dbReference type="ARBA" id="ARBA00022741"/>
    </source>
</evidence>
<evidence type="ECO:0000256" key="9">
    <source>
        <dbReference type="SAM" id="Phobius"/>
    </source>
</evidence>
<keyword evidence="4" id="KW-0808">Transferase</keyword>
<evidence type="ECO:0000259" key="12">
    <source>
        <dbReference type="Pfam" id="PF13796"/>
    </source>
</evidence>
<keyword evidence="14" id="KW-1185">Reference proteome</keyword>
<keyword evidence="6 13" id="KW-0418">Kinase</keyword>
<dbReference type="EMBL" id="CP101990">
    <property type="protein sequence ID" value="UUI69566.1"/>
    <property type="molecule type" value="Genomic_DNA"/>
</dbReference>
<keyword evidence="3" id="KW-0597">Phosphoprotein</keyword>
<dbReference type="Gene3D" id="3.30.565.10">
    <property type="entry name" value="Histidine kinase-like ATPase, C-terminal domain"/>
    <property type="match status" value="1"/>
</dbReference>
<dbReference type="Proteomes" id="UP001315860">
    <property type="component" value="Chromosome"/>
</dbReference>
<evidence type="ECO:0000313" key="14">
    <source>
        <dbReference type="Proteomes" id="UP001315860"/>
    </source>
</evidence>
<keyword evidence="9" id="KW-0472">Membrane</keyword>
<evidence type="ECO:0000259" key="11">
    <source>
        <dbReference type="Pfam" id="PF07730"/>
    </source>
</evidence>
<feature type="domain" description="Putative sensor" evidence="12">
    <location>
        <begin position="23"/>
        <end position="206"/>
    </location>
</feature>
<dbReference type="CDD" id="cd16917">
    <property type="entry name" value="HATPase_UhpB-NarQ-NarX-like"/>
    <property type="match status" value="1"/>
</dbReference>
<keyword evidence="9" id="KW-1133">Transmembrane helix</keyword>
<dbReference type="Pfam" id="PF13796">
    <property type="entry name" value="Sensor"/>
    <property type="match status" value="1"/>
</dbReference>
<evidence type="ECO:0000259" key="10">
    <source>
        <dbReference type="Pfam" id="PF02518"/>
    </source>
</evidence>
<evidence type="ECO:0000256" key="3">
    <source>
        <dbReference type="ARBA" id="ARBA00022553"/>
    </source>
</evidence>
<dbReference type="InterPro" id="IPR050482">
    <property type="entry name" value="Sensor_HK_TwoCompSys"/>
</dbReference>
<evidence type="ECO:0000256" key="7">
    <source>
        <dbReference type="ARBA" id="ARBA00022840"/>
    </source>
</evidence>
<feature type="transmembrane region" description="Helical" evidence="9">
    <location>
        <begin position="120"/>
        <end position="148"/>
    </location>
</feature>
<reference evidence="13 14" key="1">
    <citation type="submission" date="2022-07" db="EMBL/GenBank/DDBJ databases">
        <title>Novel species in genus Aeromicrobium.</title>
        <authorList>
            <person name="Ye L."/>
        </authorList>
    </citation>
    <scope>NUCLEOTIDE SEQUENCE [LARGE SCALE GENOMIC DNA]</scope>
    <source>
        <strain evidence="14">zg-Y50</strain>
    </source>
</reference>
<dbReference type="SUPFAM" id="SSF55874">
    <property type="entry name" value="ATPase domain of HSP90 chaperone/DNA topoisomerase II/histidine kinase"/>
    <property type="match status" value="1"/>
</dbReference>
<evidence type="ECO:0000256" key="1">
    <source>
        <dbReference type="ARBA" id="ARBA00000085"/>
    </source>
</evidence>
<sequence length="422" mass="44726">MSISSIRQPRSAVAARVGWDTLYAITAFPLGLVGFVVTVTGISAGVGTLIIWVGLLVLSATLVVSSWLARLERLRLVAMQGREPRPDSYRVAGAKRGPIARLLDPLRDPQMWLDTLWGPLAFVTGILACVVTVTWWAVALAGTTYWFWQRSLPDTYDTLASQLGLGNGRVAESLLNLAFGLIAFATLPWAVRGVAWLHASLADVVLNGRSSLSARVERAEGARDAAQEAEAVALRRLERDIHDGPQQRLVRLTMDLGRARRQVDADPEQASATIESALEQARETLDELRSLSRGIAPPLLVDRGLGVALDELVVRGAVPVDLVHELPAGLSPHVETAVYFTVSEALTNVAKHSGAAAAQVRVVPVGTDLLVEISDHGVGGAHLGKGQGLAGLGQRVAAVGGTLEVDSPEGGPTVVTARIPLG</sequence>
<keyword evidence="7" id="KW-0067">ATP-binding</keyword>